<organism evidence="26 27">
    <name type="scientific">Patella caerulea</name>
    <name type="common">Rayed Mediterranean limpet</name>
    <dbReference type="NCBI Taxonomy" id="87958"/>
    <lineage>
        <taxon>Eukaryota</taxon>
        <taxon>Metazoa</taxon>
        <taxon>Spiralia</taxon>
        <taxon>Lophotrochozoa</taxon>
        <taxon>Mollusca</taxon>
        <taxon>Gastropoda</taxon>
        <taxon>Patellogastropoda</taxon>
        <taxon>Patelloidea</taxon>
        <taxon>Patellidae</taxon>
        <taxon>Patella</taxon>
    </lineage>
</organism>
<evidence type="ECO:0000256" key="2">
    <source>
        <dbReference type="ARBA" id="ARBA00022603"/>
    </source>
</evidence>
<dbReference type="GO" id="GO:0003700">
    <property type="term" value="F:DNA-binding transcription factor activity"/>
    <property type="evidence" value="ECO:0007669"/>
    <property type="project" value="InterPro"/>
</dbReference>
<feature type="region of interest" description="Disordered" evidence="18">
    <location>
        <begin position="2259"/>
        <end position="2290"/>
    </location>
</feature>
<dbReference type="GO" id="GO:0045893">
    <property type="term" value="P:positive regulation of DNA-templated transcription"/>
    <property type="evidence" value="ECO:0007669"/>
    <property type="project" value="TreeGrafter"/>
</dbReference>
<evidence type="ECO:0000256" key="7">
    <source>
        <dbReference type="ARBA" id="ARBA00022771"/>
    </source>
</evidence>
<evidence type="ECO:0000256" key="5">
    <source>
        <dbReference type="ARBA" id="ARBA00022723"/>
    </source>
</evidence>
<keyword evidence="27" id="KW-1185">Reference proteome</keyword>
<sequence>MARLRFPGRPGYRFDRLGIRYGLDDARNAKDPTLAIVANIHRGLRYFRELCGESDEDEEFGGFTNRDVVKVSKKLAQAIKQQLRDQDSLEKSTVNKKAHTTDGLVSTRLKSTKNSLEELPTSERTRGRKKTVLNNSYADVIKKGLGKRSLTPIIAKVKDVKRLQDGPKERKYSLKSPVRLKSPTTPSKLKLSVSPRSEKKRGRPPKNASVSESKKVVSPVRKVGRPKKINTEVAKVIKTKIVSAKIAKFKTSENDRAKKLLAKAKKGLIPQSKLCLLSVDTENAPKQQRKFVLPSRSSRSSRVIIPTKRFLEDDSYDVSIKRKTLPSISTSDAVPLASSPFVEPLTPFIEPLTAVSTFSPPSTQLFVESNLTSLDRRYSLPHKALLDMPLVIEGKRHRKPSIKMRLKVKQFGRSIKSGMLTPDDDGTDSSSTTSSSNGNSSQSLFSSKKSPLAPAKLGVFNRAGPMNLTRMRTDSKGQDFSASKTSSIILQKAKLQLNRPALNRSKAALARSLKAKMKKEAKLTKHEDAMEMTQLSPLPHLQLSPLSGLRQPFDSPISPQRGTLSPGGSGFGMGKVDKVVKKRKFRKSQCAVCRNKSVVASDMKGVPFCQACDKFLRIHTKRKFVKPDDYVCKLKGKCKIDYERKRFCKACRLWKCLDIKDLNEKLKSSPKSPVFTITTPSPAKSPYSNILSPVARTEGTSPEKAVKSKIETPNKEPGAKENLPDEHAIPTIDSPEKTSANEESPVPDRHGDHGPRIKHVCRRAAMVVRKPVARFPGQTDEPSLSALPNKEKQEILKEEEEKAKRLSEEEMAPEAVDHIPGRKKPMDKIIASRVESAKLVRDSGQVGKRRKIRCKECAGCLAEDCGKCKQCLDKPKFGGSCKMKQACIHRRCLNPRYGKVATAAFITLKEQHPRSREDDKDRDGGNNSPHSTSTTTSSISTTDTNTSTSTNNTGNRDKQAPSGGNNKVTNNQAVLHSSAFLPHNMASNNEAHRLPPTKRLLKTKILSKNKVLPSVQQISTNRQWSSIPVDQHYIKAEFKDKYDVDTAWAGGMALVVSSQSCVRNSCYLCGSLGQQEMVYCSICCEPFHMFCLEEDEKPREDDRDNWCCQNCQFCNVCGYQYNLLSCDRCHSTYHPECLGPNYPNKPSKKKNIWVCTKCVKCKSCGVTTPGTGNATWMYDFSLCFDCGKLMDKGNFCPICHKCYSDDDWESKMVHCAICNSWVHAKCEELSDEMYQLVSYLPDNINYTCRICSTQKPAQWELAMKELFLDGLTSVLRTLISCKSAHHLVKIDREKRLKQIKDKEMKLEKKSSGEKDKVSPNRNVNSAKKNLFETFSKEMNSVLVPEKNDLLESMDVDEPDSCNLTSESQTTPDKLTSNTSTECETNKSVEQTIEETPIDLDLFYDLVDDEVVNKIYGILAEIDSPVKSKSPQVTEYDPKLCNGPSNISKYSNDGVVKNCSDSAQETVSKGSPLNCALSNTEFTSSQTSVHNSVTSGHSHIINGDISTGSDQQWTKILDKPNDHRNVYNSVINKDQSDASKTIWNDKDIQNHEIVNKIEDNRISIVAQNFELEDNEEHHEVDSKDGGSDDSFNKEFENNPLDLQAVAENVRAQKYDSIEEFSEDIVRIIQFAVNHTNSSSRRKMNQSTKSIFIKQMERCFPWYNVKLCKLWDHNKALPIGMLPDAVLPPSDDHTYAQWLHQRPLLTSPQPSPFKNITSSPIKSLFTTATRNTISVSLQSTIEHDNRQCSLCSHYGDDKPDDCGRLLYLGQDDWVHVNCALWSAEVYEDGDGSLQNVHTAVGRGRQLKCDSCYKSGATVGCCNKFCSANYHFLCAKNKQCVFQTDKKVYCHQHADNAVIESVHKGKFSVDRRVCVNCDQTKFNKKTWSRGLDPSYINIQIGSCTVENLGHIAPLSDCKGCLLPVDFRCTRIYWSTEDARKRCVYTCRIIEVKPTPTSPDIQLEDMRIIHDETHPDFTPFDKLDLKSKGLSFLLDSPGEDNQDVLFFSGSRSNSAGSSRTVSAEGSPFAITSPNSSLSSNPLSPNSFNLSMLSPNTLRCLNIKDPHKYIQQQTYSKSVSPDDKIGSGNQLTKMVERLNSAAGRSRRAKSVEIVNEYKPMVRSRSADDFQQSKKLSEPLTVDTFLKDSLNPPSLDTPEAELNISGYSIEDETQWLMDSLPADVLDTERDTIFVLADGKEDMTEEEAVELAEATLSEASSSFSEESPATFNMTHPQETITEEPEDLDETKSVEGGDAMVFEIADSPSIENEPEFKQNTEDTSFERNDSKEDTSEPVRSLVILKTTDSEKPKCDVDSTENINALTSSTDTVEAAENSTETKVIYSVEEDAQLINSDVEMKSVDSAKDQENISEVKNKDVEIKDTNTKVKVDCSEVNKLSVKSKEDDAEATRDHAKVTGDCVEAIEDRTKAKDDGAKMKDDSAKMKDDSVELTDDSASELKVDSVELIDDSVDLKEDHIQLKEDGAEVKGDSIGMKVDSDCGEGKKDDSTEVKDNSTELKESKGAEIDVKSPKPKMKDAESEGNEDETVVEEKSSIKEMKKPLPPEQRETRRTRSNSSKLKDAMELNKNISSPYVALTKDVNVDKLALSDFKTFNQLKETVKNCVESTKRNENQPTEKVNKPSGTLKSYPLRRTSQRLTDHTLLKPEKSLSHEKTSQGEKNCVKESVKKKEIDASSVTNGIDDVAICDQLARKIKAESMAKSNPGEQGPFKCSKCKRSYRTKESFNLHVADCDFEVSTSDEDMTEDEEEVEDFKPTQILSAKRRLDVDDAKSNDKKRIRLDEQLDLPKSDTTNKVLTEQHMVQKEEETSVSKTMASELKATHEVFVNTIPDSNKCSAKKAESSTTPEKAILNAKNEIKVVDETNPVETLPLEVTPPKKIMQVNATSILVKLKEKIGSPSQGKQVMDNFREKQQSSESTRSFDQGTESGWHTNPNIEDIAKCSKKKSPEKFPSQSVLKNATPEELMAASILQKLNEPITHFTATSKPLQDDDVFITGSSGLNKDTFSVKPRPITIRPVLNTVTYSLVSKPVVPPNIVQNMVPCPIQTNYVGNLTQNIVQPQTAFPFVPTVSPADAYIQSNPTLNPFIPNFVNAAANQFLPQPIMSNLCTPVQRSVSIVPQPSTSGLSGGYIGSFVMDPQLGPRQVTMNPQGDFVTMTTNRPVNNHSQQFANILNTSLSNCQTDLSNNIGSPAKPKVYKIVVSKSSETDSSGISTPTSQNTTTSEKSDNKNPNDSISGALQSLFSNNPQNQLKKIMNEQSKKIKMASINRQNSSVRKLISKPNLLKRKLISINTSIDPVTKQKLIGRLDKNGIIARQLAAPIFQKAAGPKPDNKKFSKTKNRTAVTKSPKKVKSPNKAATMSPVKKTKPAIPRLKPHSTTKVGLVSHSLIHHQKQSTVLPQAEVEEEVTDSPMLSILEHDDRIKRQDSINTKNMSRLVFEITSDDGFSCQSNSMEDAWKQVIEKVQDARGALKLKQMSCAGINGLSMFGVSHRAVVYHVEQLYGAGHCRNYHFKYHSHDITEDEEEPAVNPSGSIRSEPYSSRKPSDMFSFLMSKHRLRPQIDEKSSELCNEMIHKSSRRATSMDLPMAMRFRKLQAHAKEAVGVYRSLIHGRGLFCKRNIDAGEMVIEYAGEVIRASLTDKREKYYDSKGIGCYMFRIDDMDVVDATMHGSAARFINHSCEPNCYSKVISVDGRKHIVIFAMRPIKKGEELTYDYKFPIEDVKITCSCSSKRCRKYLN</sequence>
<keyword evidence="6" id="KW-0677">Repeat</keyword>
<dbReference type="SUPFAM" id="SSF57716">
    <property type="entry name" value="Glucocorticoid receptor-like (DNA-binding domain)"/>
    <property type="match status" value="1"/>
</dbReference>
<dbReference type="Gene3D" id="3.30.40.10">
    <property type="entry name" value="Zinc/RING finger domain, C3HC4 (zinc finger)"/>
    <property type="match status" value="3"/>
</dbReference>
<evidence type="ECO:0000313" key="27">
    <source>
        <dbReference type="Proteomes" id="UP001347796"/>
    </source>
</evidence>
<dbReference type="InterPro" id="IPR046341">
    <property type="entry name" value="SET_dom_sf"/>
</dbReference>
<keyword evidence="10" id="KW-0805">Transcription regulation</keyword>
<evidence type="ECO:0000259" key="25">
    <source>
        <dbReference type="PROSITE" id="PS51805"/>
    </source>
</evidence>
<dbReference type="CDD" id="cd15508">
    <property type="entry name" value="PHD3_KMT2A_like"/>
    <property type="match status" value="1"/>
</dbReference>
<evidence type="ECO:0000256" key="17">
    <source>
        <dbReference type="PROSITE-ProRule" id="PRU00509"/>
    </source>
</evidence>
<feature type="domain" description="PHD-type" evidence="20">
    <location>
        <begin position="1063"/>
        <end position="1114"/>
    </location>
</feature>
<dbReference type="InterPro" id="IPR034732">
    <property type="entry name" value="EPHD"/>
</dbReference>
<feature type="compositionally biased region" description="Basic and acidic residues" evidence="18">
    <location>
        <begin position="909"/>
        <end position="924"/>
    </location>
</feature>
<evidence type="ECO:0000256" key="1">
    <source>
        <dbReference type="ARBA" id="ARBA00004123"/>
    </source>
</evidence>
<keyword evidence="12" id="KW-0238">DNA-binding</keyword>
<dbReference type="Pfam" id="PF00856">
    <property type="entry name" value="SET"/>
    <property type="match status" value="1"/>
</dbReference>
<dbReference type="SMART" id="SM00249">
    <property type="entry name" value="PHD"/>
    <property type="match status" value="4"/>
</dbReference>
<dbReference type="InterPro" id="IPR011011">
    <property type="entry name" value="Znf_FYVE_PHD"/>
</dbReference>
<evidence type="ECO:0000259" key="24">
    <source>
        <dbReference type="PROSITE" id="PS51058"/>
    </source>
</evidence>
<keyword evidence="13" id="KW-0804">Transcription</keyword>
<dbReference type="GO" id="GO:0008270">
    <property type="term" value="F:zinc ion binding"/>
    <property type="evidence" value="ECO:0007669"/>
    <property type="project" value="UniProtKB-KW"/>
</dbReference>
<feature type="compositionally biased region" description="Polar residues" evidence="18">
    <location>
        <begin position="2625"/>
        <end position="2638"/>
    </location>
</feature>
<feature type="region of interest" description="Disordered" evidence="18">
    <location>
        <begin position="802"/>
        <end position="821"/>
    </location>
</feature>
<evidence type="ECO:0000256" key="8">
    <source>
        <dbReference type="ARBA" id="ARBA00022833"/>
    </source>
</evidence>
<feature type="domain" description="PHD-type" evidence="20">
    <location>
        <begin position="1111"/>
        <end position="1161"/>
    </location>
</feature>
<evidence type="ECO:0000256" key="16">
    <source>
        <dbReference type="PROSITE-ProRule" id="PRU00035"/>
    </source>
</evidence>
<feature type="domain" description="SET" evidence="21">
    <location>
        <begin position="3611"/>
        <end position="3727"/>
    </location>
</feature>
<evidence type="ECO:0000259" key="20">
    <source>
        <dbReference type="PROSITE" id="PS50016"/>
    </source>
</evidence>
<keyword evidence="8" id="KW-0862">Zinc</keyword>
<feature type="compositionally biased region" description="Basic and acidic residues" evidence="18">
    <location>
        <begin position="2542"/>
        <end position="2564"/>
    </location>
</feature>
<dbReference type="GO" id="GO:0043565">
    <property type="term" value="F:sequence-specific DNA binding"/>
    <property type="evidence" value="ECO:0007669"/>
    <property type="project" value="InterPro"/>
</dbReference>
<dbReference type="CDD" id="cd19170">
    <property type="entry name" value="SET_KMT2A_2B"/>
    <property type="match status" value="1"/>
</dbReference>
<dbReference type="PROSITE" id="PS50868">
    <property type="entry name" value="POST_SET"/>
    <property type="match status" value="1"/>
</dbReference>
<dbReference type="InterPro" id="IPR013088">
    <property type="entry name" value="Znf_NHR/GATA"/>
</dbReference>
<evidence type="ECO:0008006" key="28">
    <source>
        <dbReference type="Google" id="ProtNLM"/>
    </source>
</evidence>
<evidence type="ECO:0000256" key="6">
    <source>
        <dbReference type="ARBA" id="ARBA00022737"/>
    </source>
</evidence>
<dbReference type="GO" id="GO:0035097">
    <property type="term" value="C:histone methyltransferase complex"/>
    <property type="evidence" value="ECO:0007669"/>
    <property type="project" value="TreeGrafter"/>
</dbReference>
<dbReference type="Pfam" id="PF00628">
    <property type="entry name" value="PHD"/>
    <property type="match status" value="1"/>
</dbReference>
<dbReference type="Gene3D" id="1.20.920.10">
    <property type="entry name" value="Bromodomain-like"/>
    <property type="match status" value="1"/>
</dbReference>
<dbReference type="InterPro" id="IPR002857">
    <property type="entry name" value="Znf_CXXC"/>
</dbReference>
<comment type="caution">
    <text evidence="26">The sequence shown here is derived from an EMBL/GenBank/DDBJ whole genome shotgun (WGS) entry which is preliminary data.</text>
</comment>
<dbReference type="Pfam" id="PF13771">
    <property type="entry name" value="zf-HC5HC2H"/>
    <property type="match status" value="1"/>
</dbReference>
<gene>
    <name evidence="26" type="ORF">SNE40_015908</name>
</gene>
<feature type="compositionally biased region" description="Polar residues" evidence="18">
    <location>
        <begin position="3242"/>
        <end position="3257"/>
    </location>
</feature>
<dbReference type="Gene3D" id="2.170.270.10">
    <property type="entry name" value="SET domain"/>
    <property type="match status" value="1"/>
</dbReference>
<dbReference type="PROSITE" id="PS50280">
    <property type="entry name" value="SET"/>
    <property type="match status" value="1"/>
</dbReference>
<feature type="domain" description="Bromo" evidence="19">
    <location>
        <begin position="1597"/>
        <end position="1641"/>
    </location>
</feature>
<evidence type="ECO:0000256" key="9">
    <source>
        <dbReference type="ARBA" id="ARBA00022853"/>
    </source>
</evidence>
<dbReference type="PANTHER" id="PTHR45838:SF4">
    <property type="entry name" value="HISTONE-LYSINE N-METHYLTRANSFERASE TRITHORAX"/>
    <property type="match status" value="1"/>
</dbReference>
<dbReference type="InterPro" id="IPR001965">
    <property type="entry name" value="Znf_PHD"/>
</dbReference>
<keyword evidence="3" id="KW-0808">Transferase</keyword>
<feature type="region of interest" description="Disordered" evidence="18">
    <location>
        <begin position="2475"/>
        <end position="2577"/>
    </location>
</feature>
<evidence type="ECO:0000256" key="4">
    <source>
        <dbReference type="ARBA" id="ARBA00022691"/>
    </source>
</evidence>
<evidence type="ECO:0000313" key="26">
    <source>
        <dbReference type="EMBL" id="KAK6172193.1"/>
    </source>
</evidence>
<feature type="domain" description="Post-SET" evidence="22">
    <location>
        <begin position="3733"/>
        <end position="3749"/>
    </location>
</feature>
<feature type="domain" description="PHD-type" evidence="25">
    <location>
        <begin position="1743"/>
        <end position="1851"/>
    </location>
</feature>
<dbReference type="Gene3D" id="3.30.50.10">
    <property type="entry name" value="Erythroid Transcription Factor GATA-1, subunit A"/>
    <property type="match status" value="1"/>
</dbReference>
<dbReference type="InterPro" id="IPR036427">
    <property type="entry name" value="Bromodomain-like_sf"/>
</dbReference>
<dbReference type="InterPro" id="IPR003888">
    <property type="entry name" value="FYrich_N"/>
</dbReference>
<feature type="region of interest" description="Disordered" evidence="18">
    <location>
        <begin position="166"/>
        <end position="220"/>
    </location>
</feature>
<keyword evidence="14" id="KW-0675">Receptor</keyword>
<keyword evidence="9" id="KW-0156">Chromatin regulator</keyword>
<feature type="domain" description="PHD-type" evidence="20">
    <location>
        <begin position="1193"/>
        <end position="1254"/>
    </location>
</feature>
<dbReference type="PROSITE" id="PS51542">
    <property type="entry name" value="FYRN"/>
    <property type="match status" value="1"/>
</dbReference>
<feature type="region of interest" description="Disordered" evidence="18">
    <location>
        <begin position="908"/>
        <end position="969"/>
    </location>
</feature>
<dbReference type="PROSITE" id="PS50016">
    <property type="entry name" value="ZF_PHD_2"/>
    <property type="match status" value="3"/>
</dbReference>
<dbReference type="FunFam" id="2.170.270.10:FF:000004">
    <property type="entry name" value="Histone-lysine N-methyltransferase"/>
    <property type="match status" value="1"/>
</dbReference>
<feature type="compositionally biased region" description="Basic and acidic residues" evidence="18">
    <location>
        <begin position="1574"/>
        <end position="1593"/>
    </location>
</feature>
<dbReference type="SMART" id="SM00384">
    <property type="entry name" value="AT_hook"/>
    <property type="match status" value="2"/>
</dbReference>
<feature type="compositionally biased region" description="Basic and acidic residues" evidence="18">
    <location>
        <begin position="2266"/>
        <end position="2288"/>
    </location>
</feature>
<dbReference type="InterPro" id="IPR013083">
    <property type="entry name" value="Znf_RING/FYVE/PHD"/>
</dbReference>
<dbReference type="Pfam" id="PF02008">
    <property type="entry name" value="zf-CXXC"/>
    <property type="match status" value="1"/>
</dbReference>
<keyword evidence="5" id="KW-0479">Metal-binding</keyword>
<reference evidence="26 27" key="1">
    <citation type="submission" date="2024-01" db="EMBL/GenBank/DDBJ databases">
        <title>The genome of the rayed Mediterranean limpet Patella caerulea (Linnaeus, 1758).</title>
        <authorList>
            <person name="Anh-Thu Weber A."/>
            <person name="Halstead-Nussloch G."/>
        </authorList>
    </citation>
    <scope>NUCLEOTIDE SEQUENCE [LARGE SCALE GENOMIC DNA]</scope>
    <source>
        <strain evidence="26">AATW-2023a</strain>
        <tissue evidence="26">Whole specimen</tissue>
    </source>
</reference>
<dbReference type="Pfam" id="PF00105">
    <property type="entry name" value="zf-C4"/>
    <property type="match status" value="1"/>
</dbReference>
<dbReference type="CDD" id="cd15506">
    <property type="entry name" value="PHD1_KMT2A_like"/>
    <property type="match status" value="1"/>
</dbReference>
<protein>
    <recommendedName>
        <fullName evidence="28">[Histone H3]-lysine(4) N-trimethyltransferase</fullName>
    </recommendedName>
</protein>
<evidence type="ECO:0000259" key="21">
    <source>
        <dbReference type="PROSITE" id="PS50280"/>
    </source>
</evidence>
<feature type="region of interest" description="Disordered" evidence="18">
    <location>
        <begin position="1572"/>
        <end position="1593"/>
    </location>
</feature>
<keyword evidence="4" id="KW-0949">S-adenosyl-L-methionine</keyword>
<keyword evidence="15" id="KW-0539">Nucleus</keyword>
<dbReference type="PROSITE" id="PS51030">
    <property type="entry name" value="NUCLEAR_REC_DBD_2"/>
    <property type="match status" value="1"/>
</dbReference>
<dbReference type="InterPro" id="IPR001214">
    <property type="entry name" value="SET_dom"/>
</dbReference>
<dbReference type="PROSITE" id="PS50014">
    <property type="entry name" value="BROMODOMAIN_2"/>
    <property type="match status" value="1"/>
</dbReference>
<evidence type="ECO:0000256" key="3">
    <source>
        <dbReference type="ARBA" id="ARBA00022679"/>
    </source>
</evidence>
<dbReference type="SMART" id="SM00399">
    <property type="entry name" value="ZnF_C4"/>
    <property type="match status" value="1"/>
</dbReference>
<dbReference type="SUPFAM" id="SSF57903">
    <property type="entry name" value="FYVE/PHD zinc finger"/>
    <property type="match status" value="2"/>
</dbReference>
<dbReference type="SMART" id="SM00541">
    <property type="entry name" value="FYRN"/>
    <property type="match status" value="1"/>
</dbReference>
<name>A0AAN8JAW6_PATCE</name>
<evidence type="ECO:0000256" key="10">
    <source>
        <dbReference type="ARBA" id="ARBA00023015"/>
    </source>
</evidence>
<evidence type="ECO:0000256" key="14">
    <source>
        <dbReference type="ARBA" id="ARBA00023170"/>
    </source>
</evidence>
<dbReference type="FunFam" id="3.30.40.10:FF:000002">
    <property type="entry name" value="Histone-lysine N-methyltransferase"/>
    <property type="match status" value="1"/>
</dbReference>
<dbReference type="GO" id="GO:0032259">
    <property type="term" value="P:methylation"/>
    <property type="evidence" value="ECO:0007669"/>
    <property type="project" value="UniProtKB-KW"/>
</dbReference>
<feature type="compositionally biased region" description="Basic and acidic residues" evidence="18">
    <location>
        <begin position="1301"/>
        <end position="1318"/>
    </location>
</feature>
<dbReference type="InterPro" id="IPR003616">
    <property type="entry name" value="Post-SET_dom"/>
</dbReference>
<feature type="region of interest" description="Disordered" evidence="18">
    <location>
        <begin position="2422"/>
        <end position="2449"/>
    </location>
</feature>
<dbReference type="InterPro" id="IPR047219">
    <property type="entry name" value="KMT2A_2B_SET"/>
</dbReference>
<evidence type="ECO:0000256" key="13">
    <source>
        <dbReference type="ARBA" id="ARBA00023163"/>
    </source>
</evidence>
<feature type="region of interest" description="Disordered" evidence="18">
    <location>
        <begin position="1353"/>
        <end position="1387"/>
    </location>
</feature>
<feature type="compositionally biased region" description="Basic and acidic residues" evidence="18">
    <location>
        <begin position="2422"/>
        <end position="2441"/>
    </location>
</feature>
<dbReference type="Pfam" id="PF05964">
    <property type="entry name" value="FYRN"/>
    <property type="match status" value="1"/>
</dbReference>
<feature type="compositionally biased region" description="Basic and acidic residues" evidence="18">
    <location>
        <begin position="2650"/>
        <end position="2675"/>
    </location>
</feature>
<dbReference type="InterPro" id="IPR019787">
    <property type="entry name" value="Znf_PHD-finger"/>
</dbReference>
<feature type="compositionally biased region" description="Basic and acidic residues" evidence="18">
    <location>
        <begin position="2489"/>
        <end position="2532"/>
    </location>
</feature>
<accession>A0AAN8JAW6</accession>
<dbReference type="Proteomes" id="UP001347796">
    <property type="component" value="Unassembled WGS sequence"/>
</dbReference>
<feature type="compositionally biased region" description="Basic and acidic residues" evidence="18">
    <location>
        <begin position="704"/>
        <end position="755"/>
    </location>
</feature>
<feature type="region of interest" description="Disordered" evidence="18">
    <location>
        <begin position="2617"/>
        <end position="2675"/>
    </location>
</feature>
<dbReference type="Pfam" id="PF05965">
    <property type="entry name" value="FYRC"/>
    <property type="match status" value="1"/>
</dbReference>
<dbReference type="GO" id="GO:0042800">
    <property type="term" value="F:histone H3K4 methyltransferase activity"/>
    <property type="evidence" value="ECO:0007669"/>
    <property type="project" value="TreeGrafter"/>
</dbReference>
<feature type="region of interest" description="Disordered" evidence="18">
    <location>
        <begin position="1301"/>
        <end position="1322"/>
    </location>
</feature>
<keyword evidence="7 17" id="KW-0863">Zinc-finger</keyword>
<proteinExistence type="predicted"/>
<dbReference type="InterPro" id="IPR001487">
    <property type="entry name" value="Bromodomain"/>
</dbReference>
<dbReference type="PROSITE" id="PS51543">
    <property type="entry name" value="FYRC"/>
    <property type="match status" value="1"/>
</dbReference>
<dbReference type="SMART" id="SM00542">
    <property type="entry name" value="FYRC"/>
    <property type="match status" value="1"/>
</dbReference>
<comment type="subcellular location">
    <subcellularLocation>
        <location evidence="1">Nucleus</location>
    </subcellularLocation>
</comment>
<feature type="compositionally biased region" description="Polar residues" evidence="18">
    <location>
        <begin position="1361"/>
        <end position="1387"/>
    </location>
</feature>
<dbReference type="InterPro" id="IPR003889">
    <property type="entry name" value="FYrich_C"/>
</dbReference>
<evidence type="ECO:0000256" key="18">
    <source>
        <dbReference type="SAM" id="MobiDB-lite"/>
    </source>
</evidence>
<keyword evidence="2" id="KW-0489">Methyltransferase</keyword>
<feature type="domain" description="CXXC-type" evidence="24">
    <location>
        <begin position="847"/>
        <end position="893"/>
    </location>
</feature>
<dbReference type="EMBL" id="JAZGQO010000011">
    <property type="protein sequence ID" value="KAK6172193.1"/>
    <property type="molecule type" value="Genomic_DNA"/>
</dbReference>
<feature type="region of interest" description="Disordered" evidence="18">
    <location>
        <begin position="415"/>
        <end position="449"/>
    </location>
</feature>
<evidence type="ECO:0000259" key="23">
    <source>
        <dbReference type="PROSITE" id="PS51030"/>
    </source>
</evidence>
<feature type="domain" description="Nuclear receptor" evidence="23">
    <location>
        <begin position="587"/>
        <end position="669"/>
    </location>
</feature>
<evidence type="ECO:0000259" key="22">
    <source>
        <dbReference type="PROSITE" id="PS50868"/>
    </source>
</evidence>
<feature type="compositionally biased region" description="Low complexity" evidence="18">
    <location>
        <begin position="428"/>
        <end position="449"/>
    </location>
</feature>
<dbReference type="Gene3D" id="3.30.160.360">
    <property type="match status" value="2"/>
</dbReference>
<feature type="compositionally biased region" description="Polar residues" evidence="18">
    <location>
        <begin position="3214"/>
        <end position="3234"/>
    </location>
</feature>
<feature type="compositionally biased region" description="Polar residues" evidence="18">
    <location>
        <begin position="2926"/>
        <end position="2946"/>
    </location>
</feature>
<feature type="region of interest" description="Disordered" evidence="18">
    <location>
        <begin position="3214"/>
        <end position="3257"/>
    </location>
</feature>
<dbReference type="PROSITE" id="PS51805">
    <property type="entry name" value="EPHD"/>
    <property type="match status" value="1"/>
</dbReference>
<feature type="region of interest" description="Disordered" evidence="18">
    <location>
        <begin position="3532"/>
        <end position="3553"/>
    </location>
</feature>
<evidence type="ECO:0000256" key="12">
    <source>
        <dbReference type="ARBA" id="ARBA00023125"/>
    </source>
</evidence>
<dbReference type="PROSITE" id="PS51058">
    <property type="entry name" value="ZF_CXXC"/>
    <property type="match status" value="1"/>
</dbReference>
<feature type="region of interest" description="Disordered" evidence="18">
    <location>
        <begin position="686"/>
        <end position="756"/>
    </location>
</feature>
<feature type="compositionally biased region" description="Low complexity" evidence="18">
    <location>
        <begin position="926"/>
        <end position="954"/>
    </location>
</feature>
<dbReference type="PANTHER" id="PTHR45838">
    <property type="entry name" value="HISTONE-LYSINE-N-METHYLTRANSFERASE 2 KMT2 FAMILY MEMBER"/>
    <property type="match status" value="1"/>
</dbReference>
<dbReference type="SMART" id="SM00317">
    <property type="entry name" value="SET"/>
    <property type="match status" value="1"/>
</dbReference>
<dbReference type="CDD" id="cd15664">
    <property type="entry name" value="ePHD_KMT2A_like"/>
    <property type="match status" value="1"/>
</dbReference>
<dbReference type="FunFam" id="3.30.40.10:FF:000394">
    <property type="entry name" value="Histone-lysine N-methyltransferase"/>
    <property type="match status" value="1"/>
</dbReference>
<feature type="region of interest" description="Disordered" evidence="18">
    <location>
        <begin position="3336"/>
        <end position="3385"/>
    </location>
</feature>
<dbReference type="InterPro" id="IPR001628">
    <property type="entry name" value="Znf_hrmn_rcpt"/>
</dbReference>
<dbReference type="InterPro" id="IPR017956">
    <property type="entry name" value="AT_hook_DNA-bd_motif"/>
</dbReference>
<evidence type="ECO:0000259" key="19">
    <source>
        <dbReference type="PROSITE" id="PS50014"/>
    </source>
</evidence>
<evidence type="ECO:0000256" key="15">
    <source>
        <dbReference type="ARBA" id="ARBA00023242"/>
    </source>
</evidence>
<feature type="region of interest" description="Disordered" evidence="18">
    <location>
        <begin position="461"/>
        <end position="480"/>
    </location>
</feature>
<keyword evidence="11 16" id="KW-0103">Bromodomain</keyword>
<feature type="region of interest" description="Disordered" evidence="18">
    <location>
        <begin position="2908"/>
        <end position="2946"/>
    </location>
</feature>
<evidence type="ECO:0000256" key="11">
    <source>
        <dbReference type="ARBA" id="ARBA00023117"/>
    </source>
</evidence>
<feature type="region of interest" description="Disordered" evidence="18">
    <location>
        <begin position="84"/>
        <end position="130"/>
    </location>
</feature>
<dbReference type="SUPFAM" id="SSF82199">
    <property type="entry name" value="SET domain"/>
    <property type="match status" value="1"/>
</dbReference>